<feature type="domain" description="G-patch" evidence="2">
    <location>
        <begin position="341"/>
        <end position="364"/>
    </location>
</feature>
<accession>A0A317XS92</accession>
<feature type="compositionally biased region" description="Basic and acidic residues" evidence="1">
    <location>
        <begin position="177"/>
        <end position="190"/>
    </location>
</feature>
<evidence type="ECO:0000313" key="3">
    <source>
        <dbReference type="EMBL" id="PWZ00740.1"/>
    </source>
</evidence>
<feature type="compositionally biased region" description="Polar residues" evidence="1">
    <location>
        <begin position="280"/>
        <end position="297"/>
    </location>
</feature>
<dbReference type="AlphaFoldDB" id="A0A317XS92"/>
<sequence>MALRAVHIYSRSPSPSLLPTAEGWDGLAESRQRPRRAGLGSSSGSAPNGHTTGTEDEDRSWITLRTGEPLASQALRMHGRFVPATSLSNPDIAADTLHSTEQEQESTHEPASRVLTEDTIGAPDASKGSLAALYASLAKEMPSHSSAVLTNEATFTSTSRAPTHRTSRGRHSQLPDIYHDSNHHAHAHDPIHRHRSDWFVSRALNKMRHEQHINAEKRRHARKQSGNPSSSALTTDSPSDVSTENRLCPSCGDPLPLTQTPEAMAQHRQSITHRLGLNAPMSSASGSEAASPITSEAPTPRAGSRQTSPQPDVPDSPAGTSRVATRRRRLSNAPRWKKIRQDNVGYNLLSRMGWKEGMGLGVEEWKWQQLVKEKRRLRVEALRSAVAQSQAYGALDLGNEAAQDVPCLDVEEETHADAETGANTLDWLSLLPRRPDEQTDSYEFGQDFHGFGNDSDVLDSRSNCFSWTDSLSTEEQQLLQSLVSCGQVHPSEIATYLSQIGLSDSHLAYVNANANPVHPDLANPPDILRHPIEIDPTPARQGLGSRRRSRTSEGSIEIRRPRAQTSKGEEEEAIKKSKFTSTPNNTQPKQKKPQPNPKRLTKSQRDLAHDKARRQWLLLRASLS</sequence>
<dbReference type="InParanoid" id="A0A317XS92"/>
<feature type="compositionally biased region" description="Basic and acidic residues" evidence="1">
    <location>
        <begin position="98"/>
        <end position="111"/>
    </location>
</feature>
<feature type="compositionally biased region" description="Basic residues" evidence="1">
    <location>
        <begin position="324"/>
        <end position="334"/>
    </location>
</feature>
<evidence type="ECO:0000256" key="1">
    <source>
        <dbReference type="SAM" id="MobiDB-lite"/>
    </source>
</evidence>
<proteinExistence type="predicted"/>
<protein>
    <recommendedName>
        <fullName evidence="2">G-patch domain-containing protein</fullName>
    </recommendedName>
</protein>
<dbReference type="InterPro" id="IPR000467">
    <property type="entry name" value="G_patch_dom"/>
</dbReference>
<feature type="region of interest" description="Disordered" evidence="1">
    <location>
        <begin position="521"/>
        <end position="613"/>
    </location>
</feature>
<feature type="region of interest" description="Disordered" evidence="1">
    <location>
        <begin position="98"/>
        <end position="125"/>
    </location>
</feature>
<reference evidence="3 4" key="1">
    <citation type="journal article" date="2018" name="Mol. Biol. Evol.">
        <title>Broad Genomic Sampling Reveals a Smut Pathogenic Ancestry of the Fungal Clade Ustilaginomycotina.</title>
        <authorList>
            <person name="Kijpornyongpan T."/>
            <person name="Mondo S.J."/>
            <person name="Barry K."/>
            <person name="Sandor L."/>
            <person name="Lee J."/>
            <person name="Lipzen A."/>
            <person name="Pangilinan J."/>
            <person name="LaButti K."/>
            <person name="Hainaut M."/>
            <person name="Henrissat B."/>
            <person name="Grigoriev I.V."/>
            <person name="Spatafora J.W."/>
            <person name="Aime M.C."/>
        </authorList>
    </citation>
    <scope>NUCLEOTIDE SEQUENCE [LARGE SCALE GENOMIC DNA]</scope>
    <source>
        <strain evidence="3 4">MCA 3645</strain>
    </source>
</reference>
<evidence type="ECO:0000313" key="4">
    <source>
        <dbReference type="Proteomes" id="UP000246740"/>
    </source>
</evidence>
<name>A0A317XS92_9BASI</name>
<organism evidence="3 4">
    <name type="scientific">Testicularia cyperi</name>
    <dbReference type="NCBI Taxonomy" id="1882483"/>
    <lineage>
        <taxon>Eukaryota</taxon>
        <taxon>Fungi</taxon>
        <taxon>Dikarya</taxon>
        <taxon>Basidiomycota</taxon>
        <taxon>Ustilaginomycotina</taxon>
        <taxon>Ustilaginomycetes</taxon>
        <taxon>Ustilaginales</taxon>
        <taxon>Anthracoideaceae</taxon>
        <taxon>Testicularia</taxon>
    </lineage>
</organism>
<feature type="region of interest" description="Disordered" evidence="1">
    <location>
        <begin position="144"/>
        <end position="190"/>
    </location>
</feature>
<feature type="compositionally biased region" description="Basic residues" evidence="1">
    <location>
        <begin position="162"/>
        <end position="171"/>
    </location>
</feature>
<feature type="region of interest" description="Disordered" evidence="1">
    <location>
        <begin position="1"/>
        <end position="61"/>
    </location>
</feature>
<keyword evidence="4" id="KW-1185">Reference proteome</keyword>
<feature type="compositionally biased region" description="Polar residues" evidence="1">
    <location>
        <begin position="224"/>
        <end position="245"/>
    </location>
</feature>
<feature type="compositionally biased region" description="Polar residues" evidence="1">
    <location>
        <begin position="144"/>
        <end position="161"/>
    </location>
</feature>
<dbReference type="PROSITE" id="PS50174">
    <property type="entry name" value="G_PATCH"/>
    <property type="match status" value="1"/>
</dbReference>
<dbReference type="Pfam" id="PF01585">
    <property type="entry name" value="G-patch"/>
    <property type="match status" value="1"/>
</dbReference>
<dbReference type="Proteomes" id="UP000246740">
    <property type="component" value="Unassembled WGS sequence"/>
</dbReference>
<evidence type="ECO:0000259" key="2">
    <source>
        <dbReference type="PROSITE" id="PS50174"/>
    </source>
</evidence>
<gene>
    <name evidence="3" type="ORF">BCV70DRAFT_200003</name>
</gene>
<feature type="region of interest" description="Disordered" evidence="1">
    <location>
        <begin position="213"/>
        <end position="334"/>
    </location>
</feature>
<dbReference type="OrthoDB" id="2554856at2759"/>
<dbReference type="EMBL" id="KZ819192">
    <property type="protein sequence ID" value="PWZ00740.1"/>
    <property type="molecule type" value="Genomic_DNA"/>
</dbReference>
<dbReference type="GO" id="GO:0003676">
    <property type="term" value="F:nucleic acid binding"/>
    <property type="evidence" value="ECO:0007669"/>
    <property type="project" value="InterPro"/>
</dbReference>